<gene>
    <name evidence="4" type="ORF">PHET_02125</name>
</gene>
<keyword evidence="1" id="KW-0433">Leucine-rich repeat</keyword>
<feature type="compositionally biased region" description="Basic and acidic residues" evidence="3">
    <location>
        <begin position="8"/>
        <end position="25"/>
    </location>
</feature>
<dbReference type="PANTHER" id="PTHR48051:SF1">
    <property type="entry name" value="RAS SUPPRESSOR PROTEIN 1"/>
    <property type="match status" value="1"/>
</dbReference>
<evidence type="ECO:0000256" key="2">
    <source>
        <dbReference type="ARBA" id="ARBA00022737"/>
    </source>
</evidence>
<feature type="region of interest" description="Disordered" evidence="3">
    <location>
        <begin position="1015"/>
        <end position="1077"/>
    </location>
</feature>
<feature type="compositionally biased region" description="Low complexity" evidence="3">
    <location>
        <begin position="96"/>
        <end position="120"/>
    </location>
</feature>
<name>A0A8J4TGK4_9TREM</name>
<dbReference type="InterPro" id="IPR050216">
    <property type="entry name" value="LRR_domain-containing"/>
</dbReference>
<dbReference type="GO" id="GO:0009966">
    <property type="term" value="P:regulation of signal transduction"/>
    <property type="evidence" value="ECO:0007669"/>
    <property type="project" value="UniProtKB-ARBA"/>
</dbReference>
<feature type="region of interest" description="Disordered" evidence="3">
    <location>
        <begin position="62"/>
        <end position="142"/>
    </location>
</feature>
<evidence type="ECO:0000313" key="5">
    <source>
        <dbReference type="Proteomes" id="UP000748531"/>
    </source>
</evidence>
<dbReference type="SMART" id="SM00365">
    <property type="entry name" value="LRR_SD22"/>
    <property type="match status" value="3"/>
</dbReference>
<dbReference type="SUPFAM" id="SSF52540">
    <property type="entry name" value="P-loop containing nucleoside triphosphate hydrolases"/>
    <property type="match status" value="1"/>
</dbReference>
<dbReference type="PRINTS" id="PR00019">
    <property type="entry name" value="LEURICHRPT"/>
</dbReference>
<feature type="compositionally biased region" description="Low complexity" evidence="3">
    <location>
        <begin position="1044"/>
        <end position="1054"/>
    </location>
</feature>
<dbReference type="SMART" id="SM00369">
    <property type="entry name" value="LRR_TYP"/>
    <property type="match status" value="6"/>
</dbReference>
<dbReference type="InterPro" id="IPR032675">
    <property type="entry name" value="LRR_dom_sf"/>
</dbReference>
<dbReference type="InterPro" id="IPR027417">
    <property type="entry name" value="P-loop_NTPase"/>
</dbReference>
<evidence type="ECO:0000313" key="4">
    <source>
        <dbReference type="EMBL" id="KAF5404449.1"/>
    </source>
</evidence>
<protein>
    <recommendedName>
        <fullName evidence="6">Roc domain-containing protein</fullName>
    </recommendedName>
</protein>
<dbReference type="PROSITE" id="PS51450">
    <property type="entry name" value="LRR"/>
    <property type="match status" value="3"/>
</dbReference>
<dbReference type="Proteomes" id="UP000748531">
    <property type="component" value="Unassembled WGS sequence"/>
</dbReference>
<accession>A0A8J4TGK4</accession>
<dbReference type="SUPFAM" id="SSF52058">
    <property type="entry name" value="L domain-like"/>
    <property type="match status" value="1"/>
</dbReference>
<keyword evidence="2" id="KW-0677">Repeat</keyword>
<feature type="compositionally biased region" description="Polar residues" evidence="3">
    <location>
        <begin position="62"/>
        <end position="79"/>
    </location>
</feature>
<proteinExistence type="predicted"/>
<feature type="region of interest" description="Disordered" evidence="3">
    <location>
        <begin position="1"/>
        <end position="25"/>
    </location>
</feature>
<sequence>MNISTDIIEDHASDKGSDPSDCNENKVTHRLMSNELLPTSSIPLSEIDHADDETIVHAESPGSIQASNSSGSNTSTVHVTGSPGKPSRLQSGHADNSSTSVTRSNTTTWISTSESQGTDSSTDDTESEQTSGDNTQDSGDELHSDAEEFNQAAAMQNADFSGQGLSTVPNAIFQRLSITRLNLSGNNLAFIPQELCSLIALRHLDISHNCLKGVQQSKTAYSPYLTSDLAPKPDQGFSRASSFIAPMPDELTQLAYLQTLIMSDCGLSKIPAVVFCLITLRKLNMSQNNISQLPIEFLNLQKCKINYIPENLSSLRCVESVDLSQNYFKKIPEGVYCIGATLKHLDMSNNPLDPEYAYLPSNFSNIFPNLTIFQLKKVNLLRIELGALAQLTQLKVLDISQNKLSSIPDDFAKLCNLSSLDMSRNCLANLPYSICKLRSLKVLDISHNQLQNLPTELYKLKRLRQVHAYKYLIKCGLWVVGNPLKEIRPHLWTTTSTRQLWAYLQSREVQNLTPIQPVRVIVLGSTSSGKSTLITRIVNSCTRMCRQTSIREIVKLSKQRENQPSISNDLLILDAPLIVSRCVTPNGVNLVIYELTTPTYSDGSQNSDSALSHFDFFQTMQSHLFDHESLYLLTFNVSDVVETLSGRKILGKAFDHKIGYWLKVISVYAPKSVVKLVGTHVDLVNNRSKTGRNKRNIKISSIIDLEQQVVANVVEPCVDKLSSWLCNPLDESFLASGTGSESDSEDHRKKLPVSLKDLFMSHLRLCSKKLETFANSFVRPEKTIPSLHILPEVSFLNFEKSDNSTLRRKSKKVANTYYSHLPETAMMDFINELEKRIVSPLFSHRRYDVSQSWSQFINHVKTEHKNKLFLKIDYNSKMQEKNDVYIEESDILDVHSFNFVSFNEIQRCLRHFHSSGDLFYFERHCNLRGFIILEPQRFFRIITGLTCPEYTLGLGNLQKLEMSTKLIRHLTSITGVSELEVVANLQELVDNQKLLHPMFRALLPLFELQSNKYPPKHKEVHSHPIHLKSATETQPNDRHCQTKGSNISGSSSSRLRGHRRGPYKPKQGPNHATHVSSPADQIVGNVVWLTELLQLGFQPRGYLTNGNGTLNRTVLYYLRSHRPLMSLQIRAQYSTKSTTGNSPSTILKEIIFPYIRPWGFYERICNELGRLLSKRIPFISFIDHKETQAPVIALQEAQHETILGEVVFSHELFKLSLHESIIHDDDKEDYHVVRFTVNFISDYLMLVDYEEQDSCYEQNDFECSNRNTPALEFNPILWFLSTCDQLTAEADGLAYYWGS</sequence>
<evidence type="ECO:0000256" key="3">
    <source>
        <dbReference type="SAM" id="MobiDB-lite"/>
    </source>
</evidence>
<organism evidence="4 5">
    <name type="scientific">Paragonimus heterotremus</name>
    <dbReference type="NCBI Taxonomy" id="100268"/>
    <lineage>
        <taxon>Eukaryota</taxon>
        <taxon>Metazoa</taxon>
        <taxon>Spiralia</taxon>
        <taxon>Lophotrochozoa</taxon>
        <taxon>Platyhelminthes</taxon>
        <taxon>Trematoda</taxon>
        <taxon>Digenea</taxon>
        <taxon>Plagiorchiida</taxon>
        <taxon>Troglotremata</taxon>
        <taxon>Troglotrematidae</taxon>
        <taxon>Paragonimus</taxon>
    </lineage>
</organism>
<keyword evidence="5" id="KW-1185">Reference proteome</keyword>
<evidence type="ECO:0000256" key="1">
    <source>
        <dbReference type="ARBA" id="ARBA00022614"/>
    </source>
</evidence>
<reference evidence="4" key="1">
    <citation type="submission" date="2019-05" db="EMBL/GenBank/DDBJ databases">
        <title>Annotation for the trematode Paragonimus heterotremus.</title>
        <authorList>
            <person name="Choi Y.-J."/>
        </authorList>
    </citation>
    <scope>NUCLEOTIDE SEQUENCE</scope>
    <source>
        <strain evidence="4">LC</strain>
    </source>
</reference>
<dbReference type="Pfam" id="PF13855">
    <property type="entry name" value="LRR_8"/>
    <property type="match status" value="1"/>
</dbReference>
<dbReference type="EMBL" id="LUCH01000726">
    <property type="protein sequence ID" value="KAF5404449.1"/>
    <property type="molecule type" value="Genomic_DNA"/>
</dbReference>
<feature type="compositionally biased region" description="Basic residues" evidence="3">
    <location>
        <begin position="1015"/>
        <end position="1026"/>
    </location>
</feature>
<dbReference type="GO" id="GO:0005737">
    <property type="term" value="C:cytoplasm"/>
    <property type="evidence" value="ECO:0007669"/>
    <property type="project" value="TreeGrafter"/>
</dbReference>
<dbReference type="Gene3D" id="3.40.50.300">
    <property type="entry name" value="P-loop containing nucleotide triphosphate hydrolases"/>
    <property type="match status" value="1"/>
</dbReference>
<dbReference type="Gene3D" id="3.80.10.10">
    <property type="entry name" value="Ribonuclease Inhibitor"/>
    <property type="match status" value="3"/>
</dbReference>
<comment type="caution">
    <text evidence="4">The sequence shown here is derived from an EMBL/GenBank/DDBJ whole genome shotgun (WGS) entry which is preliminary data.</text>
</comment>
<dbReference type="Pfam" id="PF00560">
    <property type="entry name" value="LRR_1"/>
    <property type="match status" value="2"/>
</dbReference>
<evidence type="ECO:0008006" key="6">
    <source>
        <dbReference type="Google" id="ProtNLM"/>
    </source>
</evidence>
<dbReference type="InterPro" id="IPR001611">
    <property type="entry name" value="Leu-rich_rpt"/>
</dbReference>
<dbReference type="PANTHER" id="PTHR48051">
    <property type="match status" value="1"/>
</dbReference>
<dbReference type="OrthoDB" id="676979at2759"/>
<dbReference type="InterPro" id="IPR003591">
    <property type="entry name" value="Leu-rich_rpt_typical-subtyp"/>
</dbReference>